<keyword evidence="1" id="KW-0732">Signal</keyword>
<proteinExistence type="predicted"/>
<dbReference type="Gene3D" id="2.50.20.10">
    <property type="entry name" value="Lipoprotein localisation LolA/LolB/LppX"/>
    <property type="match status" value="1"/>
</dbReference>
<gene>
    <name evidence="2" type="ORF">SAMN05660461_3753</name>
</gene>
<name>A0A1T5P4Y1_9BACT</name>
<accession>A0A1T5P4Y1</accession>
<dbReference type="STRING" id="393003.SAMN05660461_3753"/>
<feature type="chain" id="PRO_5011962111" description="Outer membrane lipoprotein-sorting protein" evidence="1">
    <location>
        <begin position="25"/>
        <end position="239"/>
    </location>
</feature>
<evidence type="ECO:0000256" key="1">
    <source>
        <dbReference type="SAM" id="SignalP"/>
    </source>
</evidence>
<organism evidence="2 3">
    <name type="scientific">Chitinophaga ginsengisegetis</name>
    <dbReference type="NCBI Taxonomy" id="393003"/>
    <lineage>
        <taxon>Bacteria</taxon>
        <taxon>Pseudomonadati</taxon>
        <taxon>Bacteroidota</taxon>
        <taxon>Chitinophagia</taxon>
        <taxon>Chitinophagales</taxon>
        <taxon>Chitinophagaceae</taxon>
        <taxon>Chitinophaga</taxon>
    </lineage>
</organism>
<protein>
    <recommendedName>
        <fullName evidence="4">Outer membrane lipoprotein-sorting protein</fullName>
    </recommendedName>
</protein>
<dbReference type="EMBL" id="FUZZ01000003">
    <property type="protein sequence ID" value="SKD07667.1"/>
    <property type="molecule type" value="Genomic_DNA"/>
</dbReference>
<evidence type="ECO:0000313" key="2">
    <source>
        <dbReference type="EMBL" id="SKD07667.1"/>
    </source>
</evidence>
<keyword evidence="3" id="KW-1185">Reference proteome</keyword>
<evidence type="ECO:0008006" key="4">
    <source>
        <dbReference type="Google" id="ProtNLM"/>
    </source>
</evidence>
<feature type="signal peptide" evidence="1">
    <location>
        <begin position="1"/>
        <end position="24"/>
    </location>
</feature>
<dbReference type="AlphaFoldDB" id="A0A1T5P4Y1"/>
<dbReference type="Proteomes" id="UP000190166">
    <property type="component" value="Unassembled WGS sequence"/>
</dbReference>
<reference evidence="3" key="1">
    <citation type="submission" date="2017-02" db="EMBL/GenBank/DDBJ databases">
        <authorList>
            <person name="Varghese N."/>
            <person name="Submissions S."/>
        </authorList>
    </citation>
    <scope>NUCLEOTIDE SEQUENCE [LARGE SCALE GENOMIC DNA]</scope>
    <source>
        <strain evidence="3">DSM 18108</strain>
    </source>
</reference>
<sequence length="239" mass="26281">MTGTRFYTLLTAFLIAGYCTSAQSADELIAKNIVAMGGEAKLKGIKSQYVEGNMEVQGQTVPIKRWVKQDEAMRLEFTVNGTSNVQVVTRNAGWSLMPVMQQTTPQEMNPEMLKLMKTQLDVRGELYDYKSKGKKIELLGKDTVSGSPAYKLKITAADGTSGIAYLDANTYLLVKATNHMNVQGQDMELVTLLSDYKKTPEGLTYPGVTEQDPGGVKVNILKIEMNQPVADSLFTKPNP</sequence>
<evidence type="ECO:0000313" key="3">
    <source>
        <dbReference type="Proteomes" id="UP000190166"/>
    </source>
</evidence>